<dbReference type="GO" id="GO:0016491">
    <property type="term" value="F:oxidoreductase activity"/>
    <property type="evidence" value="ECO:0007669"/>
    <property type="project" value="UniProtKB-KW"/>
</dbReference>
<keyword evidence="4" id="KW-1185">Reference proteome</keyword>
<reference evidence="3 4" key="1">
    <citation type="submission" date="2018-06" db="EMBL/GenBank/DDBJ databases">
        <title>Marinomonas sp. YLB-05 draft genome sequence.</title>
        <authorList>
            <person name="Yu L."/>
            <person name="Tang X."/>
        </authorList>
    </citation>
    <scope>NUCLEOTIDE SEQUENCE [LARGE SCALE GENOMIC DNA]</scope>
    <source>
        <strain evidence="3 4">YLB-05</strain>
    </source>
</reference>
<dbReference type="AlphaFoldDB" id="A0A370U9X6"/>
<sequence length="464" mass="51690">MMDNVQTNYHALQKEPYWLETVAERSDFPQLVTDKVCDIAIIGGGFTGLWAALKAREAFPDSSIVVLEADHCGRGASGRNGGFCAPSISHGVSNAVTRWPNEAETLVRLGRHNLDELAADLDAYGIDAEFEREGKLNVAETPWQKEGLKAMLATYKRFGIDAYYLEGEDLDTRFNSPKYIAGLFEQNYALVNPIKLIDGLCRECLKRGVDIHESTSVTRLLEEKEGLRLITSKGSVQAKKVMMATNASIPILKRLRASIVPIFDYTLMTNPLTEDQLKAIGWEGRYGIADSGNQFHYFRKTSNNRILWGGYDAIYHYGSRRDKALHYRPESFSRLESNFNEAFPALSGVGFSHAWGGIIDTSARTTFFTGTAYSGRLAYAMGFTGQGVSASRFAALTMLDLLSGEATERTQLRMPSSWAVPFPPEPFRYMAIRKAQADLAHEDKTGRRSLLLRSLDYFGIGFDS</sequence>
<evidence type="ECO:0000256" key="1">
    <source>
        <dbReference type="ARBA" id="ARBA00023002"/>
    </source>
</evidence>
<gene>
    <name evidence="3" type="ORF">DN730_09175</name>
</gene>
<name>A0A370U9X6_9GAMM</name>
<dbReference type="Proteomes" id="UP000254326">
    <property type="component" value="Unassembled WGS sequence"/>
</dbReference>
<evidence type="ECO:0000313" key="4">
    <source>
        <dbReference type="Proteomes" id="UP000254326"/>
    </source>
</evidence>
<evidence type="ECO:0000313" key="3">
    <source>
        <dbReference type="EMBL" id="RDL44553.1"/>
    </source>
</evidence>
<dbReference type="PANTHER" id="PTHR13847:SF281">
    <property type="entry name" value="FAD DEPENDENT OXIDOREDUCTASE DOMAIN-CONTAINING PROTEIN"/>
    <property type="match status" value="1"/>
</dbReference>
<dbReference type="SUPFAM" id="SSF51905">
    <property type="entry name" value="FAD/NAD(P)-binding domain"/>
    <property type="match status" value="1"/>
</dbReference>
<organism evidence="3 4">
    <name type="scientific">Marinomonas piezotolerans</name>
    <dbReference type="NCBI Taxonomy" id="2213058"/>
    <lineage>
        <taxon>Bacteria</taxon>
        <taxon>Pseudomonadati</taxon>
        <taxon>Pseudomonadota</taxon>
        <taxon>Gammaproteobacteria</taxon>
        <taxon>Oceanospirillales</taxon>
        <taxon>Oceanospirillaceae</taxon>
        <taxon>Marinomonas</taxon>
    </lineage>
</organism>
<comment type="caution">
    <text evidence="3">The sequence shown here is derived from an EMBL/GenBank/DDBJ whole genome shotgun (WGS) entry which is preliminary data.</text>
</comment>
<dbReference type="Gene3D" id="3.30.9.10">
    <property type="entry name" value="D-Amino Acid Oxidase, subunit A, domain 2"/>
    <property type="match status" value="1"/>
</dbReference>
<dbReference type="Pfam" id="PF01266">
    <property type="entry name" value="DAO"/>
    <property type="match status" value="1"/>
</dbReference>
<proteinExistence type="predicted"/>
<feature type="domain" description="FAD dependent oxidoreductase" evidence="2">
    <location>
        <begin position="38"/>
        <end position="397"/>
    </location>
</feature>
<dbReference type="RefSeq" id="WP_115467816.1">
    <property type="nucleotide sequence ID" value="NZ_QKRA01000003.1"/>
</dbReference>
<evidence type="ECO:0000259" key="2">
    <source>
        <dbReference type="Pfam" id="PF01266"/>
    </source>
</evidence>
<keyword evidence="1" id="KW-0560">Oxidoreductase</keyword>
<accession>A0A370U9X6</accession>
<protein>
    <submittedName>
        <fullName evidence="3">FAD-dependent oxidoreductase</fullName>
    </submittedName>
</protein>
<dbReference type="PANTHER" id="PTHR13847">
    <property type="entry name" value="SARCOSINE DEHYDROGENASE-RELATED"/>
    <property type="match status" value="1"/>
</dbReference>
<dbReference type="InterPro" id="IPR036188">
    <property type="entry name" value="FAD/NAD-bd_sf"/>
</dbReference>
<dbReference type="Gene3D" id="3.50.50.60">
    <property type="entry name" value="FAD/NAD(P)-binding domain"/>
    <property type="match status" value="1"/>
</dbReference>
<dbReference type="EMBL" id="QKRA01000003">
    <property type="protein sequence ID" value="RDL44553.1"/>
    <property type="molecule type" value="Genomic_DNA"/>
</dbReference>
<dbReference type="OrthoDB" id="311718at2"/>
<dbReference type="InterPro" id="IPR006076">
    <property type="entry name" value="FAD-dep_OxRdtase"/>
</dbReference>
<dbReference type="GO" id="GO:0005737">
    <property type="term" value="C:cytoplasm"/>
    <property type="evidence" value="ECO:0007669"/>
    <property type="project" value="TreeGrafter"/>
</dbReference>